<dbReference type="PROSITE" id="PS50975">
    <property type="entry name" value="ATP_GRASP"/>
    <property type="match status" value="1"/>
</dbReference>
<evidence type="ECO:0000259" key="8">
    <source>
        <dbReference type="PROSITE" id="PS50975"/>
    </source>
</evidence>
<keyword evidence="4 6" id="KW-0067">ATP-binding</keyword>
<dbReference type="EMBL" id="BLKU01000002">
    <property type="protein sequence ID" value="GFG63551.1"/>
    <property type="molecule type" value="Genomic_DNA"/>
</dbReference>
<dbReference type="Pfam" id="PF22660">
    <property type="entry name" value="RS_preATP-grasp-like"/>
    <property type="match status" value="1"/>
</dbReference>
<comment type="caution">
    <text evidence="9">The sequence shown here is derived from an EMBL/GenBank/DDBJ whole genome shotgun (WGS) entry which is preliminary data.</text>
</comment>
<evidence type="ECO:0000256" key="3">
    <source>
        <dbReference type="ARBA" id="ARBA00022755"/>
    </source>
</evidence>
<dbReference type="PANTHER" id="PTHR43055:SF1">
    <property type="entry name" value="FORMATE-DEPENDENT PHOSPHORIBOSYLGLYCINAMIDE FORMYLTRANSFERASE"/>
    <property type="match status" value="1"/>
</dbReference>
<dbReference type="Gene3D" id="3.40.50.20">
    <property type="match status" value="1"/>
</dbReference>
<evidence type="ECO:0000256" key="7">
    <source>
        <dbReference type="SAM" id="MobiDB-lite"/>
    </source>
</evidence>
<sequence>MTEGLTEGQDEPTGTHPEPAPAEDDKTTVLDIPPTVAPAPLNEPTDEPTAQPADEPVALDSDPRPRVLLLGSGELGRELAVALQRLGAEVIAVDEYADAPAHRVADQQLVVPMTHADELAGVFDRLQPDFVVTLTDAVSVEALEALTAQEAQQADSASGITELVPSARCVRLTADREGLRKLAADQLGLPTAPFWFVGSLGELEAVAAHAGFPLLVKPVNGAGHGHTVVKEPAEVERAWHDAIAAYAGSAQPRVWAETVVEVEVLVTLIVIRSEGPSGPVIEFCSPIGHVGVDGGELESWQPQKISAAALDAAKSIAARIAKALGGRGVFSVELMINGDEVYFADVTAWPQETAWPTLRSQRLSVFELQARAIMGLAVDTMMVSPGAARTVGVQSHGAVPTADALTAALATPESDVRVFGGAGGSRHVGTARGLGVALATAPEVTVARDRARDVAVRLNMRDSRE</sequence>
<name>A0ABQ1BIT9_9MYCO</name>
<proteinExistence type="predicted"/>
<dbReference type="Pfam" id="PF02222">
    <property type="entry name" value="ATP-grasp"/>
    <property type="match status" value="1"/>
</dbReference>
<dbReference type="InterPro" id="IPR013815">
    <property type="entry name" value="ATP_grasp_subdomain_1"/>
</dbReference>
<evidence type="ECO:0000256" key="5">
    <source>
        <dbReference type="ARBA" id="ARBA00025704"/>
    </source>
</evidence>
<dbReference type="RefSeq" id="WP_085072712.1">
    <property type="nucleotide sequence ID" value="NZ_BLKU01000002.1"/>
</dbReference>
<dbReference type="NCBIfam" id="NF006766">
    <property type="entry name" value="PRK09288.1"/>
    <property type="match status" value="1"/>
</dbReference>
<gene>
    <name evidence="9" type="primary">purT</name>
    <name evidence="9" type="ORF">MKUB_10410</name>
</gene>
<keyword evidence="2 6" id="KW-0547">Nucleotide-binding</keyword>
<comment type="pathway">
    <text evidence="5">Purine metabolism.</text>
</comment>
<evidence type="ECO:0000313" key="9">
    <source>
        <dbReference type="EMBL" id="GFG63551.1"/>
    </source>
</evidence>
<evidence type="ECO:0000313" key="10">
    <source>
        <dbReference type="Proteomes" id="UP000465306"/>
    </source>
</evidence>
<protein>
    <submittedName>
        <fullName evidence="9">Phosphoribosylglycinamide formyltransferase 2</fullName>
    </submittedName>
</protein>
<feature type="domain" description="ATP-grasp" evidence="8">
    <location>
        <begin position="181"/>
        <end position="374"/>
    </location>
</feature>
<keyword evidence="10" id="KW-1185">Reference proteome</keyword>
<dbReference type="PANTHER" id="PTHR43055">
    <property type="entry name" value="FORMATE-DEPENDENT PHOSPHORIBOSYLGLYCINAMIDE FORMYLTRANSFERASE"/>
    <property type="match status" value="1"/>
</dbReference>
<evidence type="ECO:0000256" key="4">
    <source>
        <dbReference type="ARBA" id="ARBA00022840"/>
    </source>
</evidence>
<dbReference type="Gene3D" id="3.30.470.20">
    <property type="entry name" value="ATP-grasp fold, B domain"/>
    <property type="match status" value="1"/>
</dbReference>
<accession>A0ABQ1BIT9</accession>
<keyword evidence="3" id="KW-0658">Purine biosynthesis</keyword>
<dbReference type="InterPro" id="IPR054350">
    <property type="entry name" value="PurT/PurK_preATP-grasp"/>
</dbReference>
<dbReference type="Gene3D" id="3.30.1490.20">
    <property type="entry name" value="ATP-grasp fold, A domain"/>
    <property type="match status" value="1"/>
</dbReference>
<dbReference type="InterPro" id="IPR016185">
    <property type="entry name" value="PreATP-grasp_dom_sf"/>
</dbReference>
<dbReference type="SUPFAM" id="SSF56059">
    <property type="entry name" value="Glutathione synthetase ATP-binding domain-like"/>
    <property type="match status" value="1"/>
</dbReference>
<evidence type="ECO:0000256" key="6">
    <source>
        <dbReference type="PROSITE-ProRule" id="PRU00409"/>
    </source>
</evidence>
<organism evidence="9 10">
    <name type="scientific">Mycobacterium kubicae</name>
    <dbReference type="NCBI Taxonomy" id="120959"/>
    <lineage>
        <taxon>Bacteria</taxon>
        <taxon>Bacillati</taxon>
        <taxon>Actinomycetota</taxon>
        <taxon>Actinomycetes</taxon>
        <taxon>Mycobacteriales</taxon>
        <taxon>Mycobacteriaceae</taxon>
        <taxon>Mycobacterium</taxon>
        <taxon>Mycobacterium simiae complex</taxon>
    </lineage>
</organism>
<evidence type="ECO:0000256" key="2">
    <source>
        <dbReference type="ARBA" id="ARBA00022741"/>
    </source>
</evidence>
<dbReference type="SUPFAM" id="SSF52440">
    <property type="entry name" value="PreATP-grasp domain"/>
    <property type="match status" value="1"/>
</dbReference>
<evidence type="ECO:0000256" key="1">
    <source>
        <dbReference type="ARBA" id="ARBA00022598"/>
    </source>
</evidence>
<dbReference type="InterPro" id="IPR003135">
    <property type="entry name" value="ATP-grasp_carboxylate-amine"/>
</dbReference>
<feature type="region of interest" description="Disordered" evidence="7">
    <location>
        <begin position="1"/>
        <end position="65"/>
    </location>
</feature>
<dbReference type="Proteomes" id="UP000465306">
    <property type="component" value="Unassembled WGS sequence"/>
</dbReference>
<reference evidence="9 10" key="1">
    <citation type="journal article" date="2019" name="Emerg. Microbes Infect.">
        <title>Comprehensive subspecies identification of 175 nontuberculous mycobacteria species based on 7547 genomic profiles.</title>
        <authorList>
            <person name="Matsumoto Y."/>
            <person name="Kinjo T."/>
            <person name="Motooka D."/>
            <person name="Nabeya D."/>
            <person name="Jung N."/>
            <person name="Uechi K."/>
            <person name="Horii T."/>
            <person name="Iida T."/>
            <person name="Fujita J."/>
            <person name="Nakamura S."/>
        </authorList>
    </citation>
    <scope>NUCLEOTIDE SEQUENCE [LARGE SCALE GENOMIC DNA]</scope>
    <source>
        <strain evidence="9 10">JCM 13573</strain>
    </source>
</reference>
<dbReference type="InterPro" id="IPR011761">
    <property type="entry name" value="ATP-grasp"/>
</dbReference>
<keyword evidence="1" id="KW-0436">Ligase</keyword>